<accession>A0A1G5N9I5</accession>
<feature type="transmembrane region" description="Helical" evidence="1">
    <location>
        <begin position="16"/>
        <end position="39"/>
    </location>
</feature>
<keyword evidence="1" id="KW-1133">Transmembrane helix</keyword>
<evidence type="ECO:0000313" key="2">
    <source>
        <dbReference type="EMBL" id="SCZ34063.1"/>
    </source>
</evidence>
<gene>
    <name evidence="2" type="ORF">SAMN03080610_01629</name>
</gene>
<dbReference type="Proteomes" id="UP000199347">
    <property type="component" value="Unassembled WGS sequence"/>
</dbReference>
<proteinExistence type="predicted"/>
<dbReference type="STRING" id="1120955.SAMN03080610_01629"/>
<keyword evidence="1" id="KW-0472">Membrane</keyword>
<organism evidence="2 3">
    <name type="scientific">Afifella marina DSM 2698</name>
    <dbReference type="NCBI Taxonomy" id="1120955"/>
    <lineage>
        <taxon>Bacteria</taxon>
        <taxon>Pseudomonadati</taxon>
        <taxon>Pseudomonadota</taxon>
        <taxon>Alphaproteobacteria</taxon>
        <taxon>Hyphomicrobiales</taxon>
        <taxon>Afifellaceae</taxon>
        <taxon>Afifella</taxon>
    </lineage>
</organism>
<dbReference type="AlphaFoldDB" id="A0A1G5N9I5"/>
<sequence length="685" mass="71172">MTGWIRAFFSDRSGNVFTMIFAATALMGVLGVSMMNLVIGPATTVTKVTHQNMAENDLLMNANLVGQAIRQQANGGDLDFDRFVEPVAIVNCAGAPSGGGCLPQTIGATQADPWGTPYGYCAWDHGDTTGSDGRLIGTATTSGPLIAVLSAGADKIFETSCHAYNEAGVDPEDINTIIGPKASGGGDDRVRMFTYEAAASSSRIGELPDEACTENTTGLMRYDMETLQICNGEEWSEVSGDSFTATGTFEPVTDASLSTQYTSNTIAFDGFLGERTATVTGGATILVNGIAQGEMASISAGDTISLRAYSASTPENVSSFVLSVSAISRQWSITTRDRTPPELTITPESKSDMNVTGPGDPAYGDAMVFIVRNTGEKSTSALSAAMLDNLTNFEFTGDGDACQGVVLGYDDVCVLEVRPKASGTGSFTGHLSTSASGPIAVTTISGNASGWACDLPWGSTLSDGQNVTAYQTASVPFGSNCVSETRSCTGGELSGSYTHQTCNAEAPSNCTLPWGGTISHGSSVTAYQSPTVPFGNNCVSQIRTCSNGTLSGSYSNSSCTVAPGASCTLPWGGTISHGSGVTAYQYADQSCGNTQTRGCFDGTLSGTYMNQSCTAVGTCPNSNFYNENFSQAEAMTAGGPGCRAYCGSSMCATCNGGHTQPWDTTCTRHDHLGTGWTAYCWCYEK</sequence>
<evidence type="ECO:0000256" key="1">
    <source>
        <dbReference type="SAM" id="Phobius"/>
    </source>
</evidence>
<evidence type="ECO:0000313" key="3">
    <source>
        <dbReference type="Proteomes" id="UP000199347"/>
    </source>
</evidence>
<dbReference type="RefSeq" id="WP_139163720.1">
    <property type="nucleotide sequence ID" value="NZ_FMVW01000003.1"/>
</dbReference>
<keyword evidence="3" id="KW-1185">Reference proteome</keyword>
<keyword evidence="1" id="KW-0812">Transmembrane</keyword>
<reference evidence="2 3" key="1">
    <citation type="submission" date="2016-10" db="EMBL/GenBank/DDBJ databases">
        <authorList>
            <person name="de Groot N.N."/>
        </authorList>
    </citation>
    <scope>NUCLEOTIDE SEQUENCE [LARGE SCALE GENOMIC DNA]</scope>
    <source>
        <strain evidence="2 3">DSM 2698</strain>
    </source>
</reference>
<dbReference type="OrthoDB" id="8041027at2"/>
<protein>
    <submittedName>
        <fullName evidence="2">Uncharacterized protein</fullName>
    </submittedName>
</protein>
<dbReference type="EMBL" id="FMVW01000003">
    <property type="protein sequence ID" value="SCZ34063.1"/>
    <property type="molecule type" value="Genomic_DNA"/>
</dbReference>
<name>A0A1G5N9I5_AFIMA</name>